<proteinExistence type="predicted"/>
<reference evidence="2" key="1">
    <citation type="submission" date="2021-06" db="EMBL/GenBank/DDBJ databases">
        <authorList>
            <person name="Kallberg Y."/>
            <person name="Tangrot J."/>
            <person name="Rosling A."/>
        </authorList>
    </citation>
    <scope>NUCLEOTIDE SEQUENCE</scope>
    <source>
        <strain evidence="2">UK204</strain>
    </source>
</reference>
<name>A0A9N9CJN7_9GLOM</name>
<dbReference type="Proteomes" id="UP000789570">
    <property type="component" value="Unassembled WGS sequence"/>
</dbReference>
<feature type="non-terminal residue" evidence="2">
    <location>
        <position position="1"/>
    </location>
</feature>
<organism evidence="2 3">
    <name type="scientific">Funneliformis caledonium</name>
    <dbReference type="NCBI Taxonomy" id="1117310"/>
    <lineage>
        <taxon>Eukaryota</taxon>
        <taxon>Fungi</taxon>
        <taxon>Fungi incertae sedis</taxon>
        <taxon>Mucoromycota</taxon>
        <taxon>Glomeromycotina</taxon>
        <taxon>Glomeromycetes</taxon>
        <taxon>Glomerales</taxon>
        <taxon>Glomeraceae</taxon>
        <taxon>Funneliformis</taxon>
    </lineage>
</organism>
<feature type="compositionally biased region" description="Acidic residues" evidence="1">
    <location>
        <begin position="15"/>
        <end position="24"/>
    </location>
</feature>
<sequence length="47" mass="5470">ETQSTKSQILKPDILEDSSSDSESEIFNPHTYQIAEKIKYLKEQLEK</sequence>
<gene>
    <name evidence="2" type="ORF">FCALED_LOCUS8741</name>
</gene>
<evidence type="ECO:0000313" key="3">
    <source>
        <dbReference type="Proteomes" id="UP000789570"/>
    </source>
</evidence>
<accession>A0A9N9CJN7</accession>
<evidence type="ECO:0000313" key="2">
    <source>
        <dbReference type="EMBL" id="CAG8604217.1"/>
    </source>
</evidence>
<evidence type="ECO:0000256" key="1">
    <source>
        <dbReference type="SAM" id="MobiDB-lite"/>
    </source>
</evidence>
<dbReference type="AlphaFoldDB" id="A0A9N9CJN7"/>
<keyword evidence="3" id="KW-1185">Reference proteome</keyword>
<dbReference type="EMBL" id="CAJVPQ010002653">
    <property type="protein sequence ID" value="CAG8604217.1"/>
    <property type="molecule type" value="Genomic_DNA"/>
</dbReference>
<feature type="region of interest" description="Disordered" evidence="1">
    <location>
        <begin position="1"/>
        <end position="28"/>
    </location>
</feature>
<protein>
    <submittedName>
        <fullName evidence="2">17758_t:CDS:1</fullName>
    </submittedName>
</protein>
<comment type="caution">
    <text evidence="2">The sequence shown here is derived from an EMBL/GenBank/DDBJ whole genome shotgun (WGS) entry which is preliminary data.</text>
</comment>